<feature type="repeat" description="ANK" evidence="3">
    <location>
        <begin position="38"/>
        <end position="70"/>
    </location>
</feature>
<protein>
    <submittedName>
        <fullName evidence="4">Uncharacterized protein</fullName>
    </submittedName>
</protein>
<dbReference type="PROSITE" id="PS50088">
    <property type="entry name" value="ANK_REPEAT"/>
    <property type="match status" value="3"/>
</dbReference>
<keyword evidence="1" id="KW-0677">Repeat</keyword>
<dbReference type="Pfam" id="PF12796">
    <property type="entry name" value="Ank_2"/>
    <property type="match status" value="2"/>
</dbReference>
<keyword evidence="2 3" id="KW-0040">ANK repeat</keyword>
<accession>A0A1E3QD47</accession>
<keyword evidence="5" id="KW-1185">Reference proteome</keyword>
<dbReference type="AlphaFoldDB" id="A0A1E3QD47"/>
<evidence type="ECO:0000256" key="3">
    <source>
        <dbReference type="PROSITE-ProRule" id="PRU00023"/>
    </source>
</evidence>
<dbReference type="SUPFAM" id="SSF48403">
    <property type="entry name" value="Ankyrin repeat"/>
    <property type="match status" value="1"/>
</dbReference>
<dbReference type="PANTHER" id="PTHR24171">
    <property type="entry name" value="ANKYRIN REPEAT DOMAIN-CONTAINING PROTEIN 39-RELATED"/>
    <property type="match status" value="1"/>
</dbReference>
<gene>
    <name evidence="4" type="ORF">LIPSTDRAFT_69077</name>
</gene>
<dbReference type="SMART" id="SM00248">
    <property type="entry name" value="ANK"/>
    <property type="match status" value="4"/>
</dbReference>
<dbReference type="EMBL" id="KV454291">
    <property type="protein sequence ID" value="ODQ74937.1"/>
    <property type="molecule type" value="Genomic_DNA"/>
</dbReference>
<reference evidence="4 5" key="1">
    <citation type="journal article" date="2016" name="Proc. Natl. Acad. Sci. U.S.A.">
        <title>Comparative genomics of biotechnologically important yeasts.</title>
        <authorList>
            <person name="Riley R."/>
            <person name="Haridas S."/>
            <person name="Wolfe K.H."/>
            <person name="Lopes M.R."/>
            <person name="Hittinger C.T."/>
            <person name="Goeker M."/>
            <person name="Salamov A.A."/>
            <person name="Wisecaver J.H."/>
            <person name="Long T.M."/>
            <person name="Calvey C.H."/>
            <person name="Aerts A.L."/>
            <person name="Barry K.W."/>
            <person name="Choi C."/>
            <person name="Clum A."/>
            <person name="Coughlan A.Y."/>
            <person name="Deshpande S."/>
            <person name="Douglass A.P."/>
            <person name="Hanson S.J."/>
            <person name="Klenk H.-P."/>
            <person name="LaButti K.M."/>
            <person name="Lapidus A."/>
            <person name="Lindquist E.A."/>
            <person name="Lipzen A.M."/>
            <person name="Meier-Kolthoff J.P."/>
            <person name="Ohm R.A."/>
            <person name="Otillar R.P."/>
            <person name="Pangilinan J.L."/>
            <person name="Peng Y."/>
            <person name="Rokas A."/>
            <person name="Rosa C.A."/>
            <person name="Scheuner C."/>
            <person name="Sibirny A.A."/>
            <person name="Slot J.C."/>
            <person name="Stielow J.B."/>
            <person name="Sun H."/>
            <person name="Kurtzman C.P."/>
            <person name="Blackwell M."/>
            <person name="Grigoriev I.V."/>
            <person name="Jeffries T.W."/>
        </authorList>
    </citation>
    <scope>NUCLEOTIDE SEQUENCE [LARGE SCALE GENOMIC DNA]</scope>
    <source>
        <strain evidence="4 5">NRRL Y-11557</strain>
    </source>
</reference>
<dbReference type="PROSITE" id="PS50297">
    <property type="entry name" value="ANK_REP_REGION"/>
    <property type="match status" value="3"/>
</dbReference>
<sequence>MQTPSSRLRRAIIINNLAVVERLLRRFPNLLVNADLTNGWTSLHYAAYHGHFEICVYLTSLGHDANEVSLDTLGYTPLHLSAMKNHEQATHFLAQKFPHTLDMPTSSSKTIGYTPLILASKEGNDASVNILLDFGAEIDKSDYEGSRAIHFASEFGHKKVMRTLIERGADYKSPNLLGWTALQYSFSSSSRSYLSAITLEVERRYDAEQKQKALEQKLRLEKPIASLREHSSEASSTTADEKIEVLEKIGKEEIDTYVELAEVGDKTLQSNLYENS</sequence>
<name>A0A1E3QD47_LIPST</name>
<evidence type="ECO:0000256" key="2">
    <source>
        <dbReference type="ARBA" id="ARBA00023043"/>
    </source>
</evidence>
<proteinExistence type="predicted"/>
<dbReference type="InterPro" id="IPR036770">
    <property type="entry name" value="Ankyrin_rpt-contain_sf"/>
</dbReference>
<dbReference type="STRING" id="675824.A0A1E3QD47"/>
<evidence type="ECO:0000256" key="1">
    <source>
        <dbReference type="ARBA" id="ARBA00022737"/>
    </source>
</evidence>
<feature type="repeat" description="ANK" evidence="3">
    <location>
        <begin position="111"/>
        <end position="143"/>
    </location>
</feature>
<evidence type="ECO:0000313" key="5">
    <source>
        <dbReference type="Proteomes" id="UP000094385"/>
    </source>
</evidence>
<dbReference type="Proteomes" id="UP000094385">
    <property type="component" value="Unassembled WGS sequence"/>
</dbReference>
<dbReference type="Gene3D" id="1.25.40.20">
    <property type="entry name" value="Ankyrin repeat-containing domain"/>
    <property type="match status" value="1"/>
</dbReference>
<dbReference type="PRINTS" id="PR01415">
    <property type="entry name" value="ANKYRIN"/>
</dbReference>
<evidence type="ECO:0000313" key="4">
    <source>
        <dbReference type="EMBL" id="ODQ74937.1"/>
    </source>
</evidence>
<dbReference type="InterPro" id="IPR002110">
    <property type="entry name" value="Ankyrin_rpt"/>
</dbReference>
<dbReference type="PANTHER" id="PTHR24171:SF9">
    <property type="entry name" value="ANKYRIN REPEAT DOMAIN-CONTAINING PROTEIN 39"/>
    <property type="match status" value="1"/>
</dbReference>
<dbReference type="OrthoDB" id="823504at2759"/>
<feature type="repeat" description="ANK" evidence="3">
    <location>
        <begin position="144"/>
        <end position="176"/>
    </location>
</feature>
<organism evidence="4 5">
    <name type="scientific">Lipomyces starkeyi NRRL Y-11557</name>
    <dbReference type="NCBI Taxonomy" id="675824"/>
    <lineage>
        <taxon>Eukaryota</taxon>
        <taxon>Fungi</taxon>
        <taxon>Dikarya</taxon>
        <taxon>Ascomycota</taxon>
        <taxon>Saccharomycotina</taxon>
        <taxon>Lipomycetes</taxon>
        <taxon>Lipomycetales</taxon>
        <taxon>Lipomycetaceae</taxon>
        <taxon>Lipomyces</taxon>
    </lineage>
</organism>